<evidence type="ECO:0000256" key="2">
    <source>
        <dbReference type="ARBA" id="ARBA00023015"/>
    </source>
</evidence>
<dbReference type="SUPFAM" id="SSF46785">
    <property type="entry name" value="Winged helix' DNA-binding domain"/>
    <property type="match status" value="1"/>
</dbReference>
<dbReference type="Gene3D" id="1.10.10.10">
    <property type="entry name" value="Winged helix-like DNA-binding domain superfamily/Winged helix DNA-binding domain"/>
    <property type="match status" value="1"/>
</dbReference>
<dbReference type="InterPro" id="IPR000847">
    <property type="entry name" value="LysR_HTH_N"/>
</dbReference>
<organism evidence="6 7">
    <name type="scientific">Caulobacter zeae</name>
    <dbReference type="NCBI Taxonomy" id="2055137"/>
    <lineage>
        <taxon>Bacteria</taxon>
        <taxon>Pseudomonadati</taxon>
        <taxon>Pseudomonadota</taxon>
        <taxon>Alphaproteobacteria</taxon>
        <taxon>Caulobacterales</taxon>
        <taxon>Caulobacteraceae</taxon>
        <taxon>Caulobacter</taxon>
    </lineage>
</organism>
<evidence type="ECO:0000259" key="5">
    <source>
        <dbReference type="PROSITE" id="PS50931"/>
    </source>
</evidence>
<gene>
    <name evidence="6" type="ORF">SGCZBJ_17915</name>
</gene>
<dbReference type="PRINTS" id="PR00039">
    <property type="entry name" value="HTHLYSR"/>
</dbReference>
<dbReference type="InterPro" id="IPR036388">
    <property type="entry name" value="WH-like_DNA-bd_sf"/>
</dbReference>
<comment type="similarity">
    <text evidence="1">Belongs to the LysR transcriptional regulatory family.</text>
</comment>
<dbReference type="EMBL" id="PJRS01000038">
    <property type="protein sequence ID" value="PLR22683.1"/>
    <property type="molecule type" value="Genomic_DNA"/>
</dbReference>
<dbReference type="PANTHER" id="PTHR30537:SF72">
    <property type="entry name" value="LYSR FAMILY TRANSCRIPTIONAL REGULATOR"/>
    <property type="match status" value="1"/>
</dbReference>
<keyword evidence="2" id="KW-0805">Transcription regulation</keyword>
<dbReference type="FunFam" id="1.10.10.10:FF:000001">
    <property type="entry name" value="LysR family transcriptional regulator"/>
    <property type="match status" value="1"/>
</dbReference>
<sequence>MADPDSLSGVTVFVAAARAGSFTQAAERLAITKSAVGKAIARLEERLGLKLFFRTTRRIRLTPDGEAYFAACSGALDDIAAAEAALTSANRVISGRLRVDMPVAFGRQVLLPILLEISRPHPGLSLTLSFTDALTDPFQEDVELLIRFGPLRDSSHLVARHLVDQARIICAAPSYLYQHGVPKGLNDLRDHRGVVGSRHGPPLSWVVAEDGQERRISPPATHQLSDGDAMVQAAVAGFGLCQAPASLVRRHLEDGSLVAVLADYSTVPVAVNALWPKQAHLSPRVRYVVDQLVKYAAAGRLD</sequence>
<evidence type="ECO:0000313" key="7">
    <source>
        <dbReference type="Proteomes" id="UP000234479"/>
    </source>
</evidence>
<evidence type="ECO:0000256" key="4">
    <source>
        <dbReference type="ARBA" id="ARBA00023163"/>
    </source>
</evidence>
<feature type="domain" description="HTH lysR-type" evidence="5">
    <location>
        <begin position="12"/>
        <end position="62"/>
    </location>
</feature>
<dbReference type="InterPro" id="IPR036390">
    <property type="entry name" value="WH_DNA-bd_sf"/>
</dbReference>
<dbReference type="Proteomes" id="UP000234479">
    <property type="component" value="Unassembled WGS sequence"/>
</dbReference>
<proteinExistence type="inferred from homology"/>
<dbReference type="OrthoDB" id="9813056at2"/>
<keyword evidence="4" id="KW-0804">Transcription</keyword>
<name>A0A2N5D9D1_9CAUL</name>
<dbReference type="Pfam" id="PF03466">
    <property type="entry name" value="LysR_substrate"/>
    <property type="match status" value="1"/>
</dbReference>
<dbReference type="CDD" id="cd08475">
    <property type="entry name" value="PBP2_CrgA_like_6"/>
    <property type="match status" value="1"/>
</dbReference>
<dbReference type="AlphaFoldDB" id="A0A2N5D9D1"/>
<dbReference type="PANTHER" id="PTHR30537">
    <property type="entry name" value="HTH-TYPE TRANSCRIPTIONAL REGULATOR"/>
    <property type="match status" value="1"/>
</dbReference>
<dbReference type="GO" id="GO:0006351">
    <property type="term" value="P:DNA-templated transcription"/>
    <property type="evidence" value="ECO:0007669"/>
    <property type="project" value="TreeGrafter"/>
</dbReference>
<evidence type="ECO:0000256" key="3">
    <source>
        <dbReference type="ARBA" id="ARBA00023125"/>
    </source>
</evidence>
<keyword evidence="7" id="KW-1185">Reference proteome</keyword>
<comment type="caution">
    <text evidence="6">The sequence shown here is derived from an EMBL/GenBank/DDBJ whole genome shotgun (WGS) entry which is preliminary data.</text>
</comment>
<evidence type="ECO:0000313" key="6">
    <source>
        <dbReference type="EMBL" id="PLR22683.1"/>
    </source>
</evidence>
<dbReference type="Pfam" id="PF00126">
    <property type="entry name" value="HTH_1"/>
    <property type="match status" value="1"/>
</dbReference>
<dbReference type="Gene3D" id="3.40.190.290">
    <property type="match status" value="1"/>
</dbReference>
<dbReference type="InterPro" id="IPR058163">
    <property type="entry name" value="LysR-type_TF_proteobact-type"/>
</dbReference>
<accession>A0A2N5D9D1</accession>
<dbReference type="SUPFAM" id="SSF53850">
    <property type="entry name" value="Periplasmic binding protein-like II"/>
    <property type="match status" value="1"/>
</dbReference>
<dbReference type="InterPro" id="IPR005119">
    <property type="entry name" value="LysR_subst-bd"/>
</dbReference>
<dbReference type="GO" id="GO:0003700">
    <property type="term" value="F:DNA-binding transcription factor activity"/>
    <property type="evidence" value="ECO:0007669"/>
    <property type="project" value="InterPro"/>
</dbReference>
<dbReference type="PROSITE" id="PS50931">
    <property type="entry name" value="HTH_LYSR"/>
    <property type="match status" value="1"/>
</dbReference>
<protein>
    <submittedName>
        <fullName evidence="6">LysR family transcriptional regulator</fullName>
    </submittedName>
</protein>
<evidence type="ECO:0000256" key="1">
    <source>
        <dbReference type="ARBA" id="ARBA00009437"/>
    </source>
</evidence>
<reference evidence="6 7" key="1">
    <citation type="submission" date="2017-12" db="EMBL/GenBank/DDBJ databases">
        <title>The genome sequence of Caulobacter sp. 410.</title>
        <authorList>
            <person name="Gao J."/>
            <person name="Mao X."/>
            <person name="Sun J."/>
        </authorList>
    </citation>
    <scope>NUCLEOTIDE SEQUENCE [LARGE SCALE GENOMIC DNA]</scope>
    <source>
        <strain evidence="6 7">410</strain>
    </source>
</reference>
<dbReference type="RefSeq" id="WP_101719361.1">
    <property type="nucleotide sequence ID" value="NZ_PJRS01000038.1"/>
</dbReference>
<keyword evidence="3" id="KW-0238">DNA-binding</keyword>
<dbReference type="GO" id="GO:0043565">
    <property type="term" value="F:sequence-specific DNA binding"/>
    <property type="evidence" value="ECO:0007669"/>
    <property type="project" value="TreeGrafter"/>
</dbReference>